<evidence type="ECO:0008006" key="4">
    <source>
        <dbReference type="Google" id="ProtNLM"/>
    </source>
</evidence>
<keyword evidence="3" id="KW-1185">Reference proteome</keyword>
<keyword evidence="1" id="KW-0732">Signal</keyword>
<dbReference type="KEGG" id="gni:GNIT_3518"/>
<dbReference type="RefSeq" id="WP_014110483.1">
    <property type="nucleotide sequence ID" value="NC_016041.1"/>
</dbReference>
<dbReference type="AlphaFoldDB" id="G4QNQ4"/>
<dbReference type="OrthoDB" id="6106414at2"/>
<protein>
    <recommendedName>
        <fullName evidence="4">Lipoprotein</fullName>
    </recommendedName>
</protein>
<accession>G4QNQ4</accession>
<dbReference type="HOGENOM" id="CLU_192805_2_1_6"/>
<organism evidence="2 3">
    <name type="scientific">Glaciecola nitratireducens (strain JCM 12485 / KCTC 12276 / FR1064)</name>
    <dbReference type="NCBI Taxonomy" id="1085623"/>
    <lineage>
        <taxon>Bacteria</taxon>
        <taxon>Pseudomonadati</taxon>
        <taxon>Pseudomonadota</taxon>
        <taxon>Gammaproteobacteria</taxon>
        <taxon>Alteromonadales</taxon>
        <taxon>Alteromonadaceae</taxon>
        <taxon>Brumicola</taxon>
    </lineage>
</organism>
<dbReference type="PROSITE" id="PS51257">
    <property type="entry name" value="PROKAR_LIPOPROTEIN"/>
    <property type="match status" value="1"/>
</dbReference>
<feature type="chain" id="PRO_5003467981" description="Lipoprotein" evidence="1">
    <location>
        <begin position="26"/>
        <end position="65"/>
    </location>
</feature>
<gene>
    <name evidence="2" type="ordered locus">GNIT_3518</name>
</gene>
<name>G4QNQ4_GLANF</name>
<reference evidence="2 3" key="1">
    <citation type="journal article" date="2011" name="J. Bacteriol.">
        <title>Complete genome sequence of seawater bacterium Glaciecola nitratireducens FR1064T.</title>
        <authorList>
            <person name="Bian F."/>
            <person name="Qin Q.L."/>
            <person name="Xie B.B."/>
            <person name="Shu Y.L."/>
            <person name="Zhang X.Y."/>
            <person name="Yu Y."/>
            <person name="Chen B."/>
            <person name="Chen X.L."/>
            <person name="Zhou B.C."/>
            <person name="Zhang Y.Z."/>
        </authorList>
    </citation>
    <scope>NUCLEOTIDE SEQUENCE [LARGE SCALE GENOMIC DNA]</scope>
    <source>
        <strain evidence="3">JCM 12485 / KCTC 12276 / FR1064</strain>
    </source>
</reference>
<dbReference type="eggNOG" id="ENOG5031T4C">
    <property type="taxonomic scope" value="Bacteria"/>
</dbReference>
<feature type="signal peptide" evidence="1">
    <location>
        <begin position="1"/>
        <end position="25"/>
    </location>
</feature>
<dbReference type="EMBL" id="CP003060">
    <property type="protein sequence ID" value="AEP31612.1"/>
    <property type="molecule type" value="Genomic_DNA"/>
</dbReference>
<sequence length="65" mass="6839">MKISFKQLGTLLLAAVFAFTLSACSEGPAEEAGEKLDEIAEDAGNAVEDACEDVKEATEAKDKDC</sequence>
<evidence type="ECO:0000313" key="2">
    <source>
        <dbReference type="EMBL" id="AEP31612.1"/>
    </source>
</evidence>
<dbReference type="Proteomes" id="UP000009282">
    <property type="component" value="Chromosome"/>
</dbReference>
<proteinExistence type="predicted"/>
<evidence type="ECO:0000256" key="1">
    <source>
        <dbReference type="SAM" id="SignalP"/>
    </source>
</evidence>
<evidence type="ECO:0000313" key="3">
    <source>
        <dbReference type="Proteomes" id="UP000009282"/>
    </source>
</evidence>
<dbReference type="STRING" id="1085623.GNIT_3518"/>